<comment type="caution">
    <text evidence="1">The sequence shown here is derived from an EMBL/GenBank/DDBJ whole genome shotgun (WGS) entry which is preliminary data.</text>
</comment>
<gene>
    <name evidence="1" type="ORF">Acr_22g0009300</name>
</gene>
<proteinExistence type="predicted"/>
<keyword evidence="2" id="KW-1185">Reference proteome</keyword>
<reference evidence="1 2" key="1">
    <citation type="submission" date="2019-07" db="EMBL/GenBank/DDBJ databases">
        <title>De Novo Assembly of kiwifruit Actinidia rufa.</title>
        <authorList>
            <person name="Sugita-Konishi S."/>
            <person name="Sato K."/>
            <person name="Mori E."/>
            <person name="Abe Y."/>
            <person name="Kisaki G."/>
            <person name="Hamano K."/>
            <person name="Suezawa K."/>
            <person name="Otani M."/>
            <person name="Fukuda T."/>
            <person name="Manabe T."/>
            <person name="Gomi K."/>
            <person name="Tabuchi M."/>
            <person name="Akimitsu K."/>
            <person name="Kataoka I."/>
        </authorList>
    </citation>
    <scope>NUCLEOTIDE SEQUENCE [LARGE SCALE GENOMIC DNA]</scope>
    <source>
        <strain evidence="2">cv. Fuchu</strain>
    </source>
</reference>
<dbReference type="EMBL" id="BJWL01000022">
    <property type="protein sequence ID" value="GFZ11532.1"/>
    <property type="molecule type" value="Genomic_DNA"/>
</dbReference>
<accession>A0A7J0GL95</accession>
<dbReference type="Proteomes" id="UP000585474">
    <property type="component" value="Unassembled WGS sequence"/>
</dbReference>
<organism evidence="1 2">
    <name type="scientific">Actinidia rufa</name>
    <dbReference type="NCBI Taxonomy" id="165716"/>
    <lineage>
        <taxon>Eukaryota</taxon>
        <taxon>Viridiplantae</taxon>
        <taxon>Streptophyta</taxon>
        <taxon>Embryophyta</taxon>
        <taxon>Tracheophyta</taxon>
        <taxon>Spermatophyta</taxon>
        <taxon>Magnoliopsida</taxon>
        <taxon>eudicotyledons</taxon>
        <taxon>Gunneridae</taxon>
        <taxon>Pentapetalae</taxon>
        <taxon>asterids</taxon>
        <taxon>Ericales</taxon>
        <taxon>Actinidiaceae</taxon>
        <taxon>Actinidia</taxon>
    </lineage>
</organism>
<evidence type="ECO:0000313" key="1">
    <source>
        <dbReference type="EMBL" id="GFZ11532.1"/>
    </source>
</evidence>
<dbReference type="AlphaFoldDB" id="A0A7J0GL95"/>
<sequence length="207" mass="23342">MSRSQRFQIEVGSDPFSKLSPKSMLEREELYPSYLGRVPEKRWRDGSLEREREIGPLWGGEEWRWRRPLEATPLAEKINVSVLPCSEDLIFGQEKIKILHQAIGKQFLHQAIGKQGKEQSKPPMSRSGRPLSLTRLGIISERTNPPCHVKFPPPLIQDKAATSLSIVGKKSEKIGVENPAISTTLAVNFCHRGAWDSTNKHLQDVVG</sequence>
<evidence type="ECO:0000313" key="2">
    <source>
        <dbReference type="Proteomes" id="UP000585474"/>
    </source>
</evidence>
<protein>
    <submittedName>
        <fullName evidence="1">Uncharacterized protein</fullName>
    </submittedName>
</protein>
<name>A0A7J0GL95_9ERIC</name>